<reference evidence="1 2" key="1">
    <citation type="submission" date="2018-03" db="EMBL/GenBank/DDBJ databases">
        <title>Genomic Encyclopedia of Type Strains, Phase III (KMG-III): the genomes of soil and plant-associated and newly described type strains.</title>
        <authorList>
            <person name="Whitman W."/>
        </authorList>
    </citation>
    <scope>NUCLEOTIDE SEQUENCE [LARGE SCALE GENOMIC DNA]</scope>
    <source>
        <strain evidence="1 2">CGMCC 4.7097</strain>
    </source>
</reference>
<gene>
    <name evidence="1" type="ORF">B0I31_110264</name>
</gene>
<evidence type="ECO:0000313" key="2">
    <source>
        <dbReference type="Proteomes" id="UP000241118"/>
    </source>
</evidence>
<dbReference type="Proteomes" id="UP000241118">
    <property type="component" value="Unassembled WGS sequence"/>
</dbReference>
<name>A0A2P8I3X6_SACCR</name>
<dbReference type="AlphaFoldDB" id="A0A2P8I3X6"/>
<accession>A0A2P8I3X6</accession>
<organism evidence="1 2">
    <name type="scientific">Saccharothrix carnea</name>
    <dbReference type="NCBI Taxonomy" id="1280637"/>
    <lineage>
        <taxon>Bacteria</taxon>
        <taxon>Bacillati</taxon>
        <taxon>Actinomycetota</taxon>
        <taxon>Actinomycetes</taxon>
        <taxon>Pseudonocardiales</taxon>
        <taxon>Pseudonocardiaceae</taxon>
        <taxon>Saccharothrix</taxon>
    </lineage>
</organism>
<proteinExistence type="predicted"/>
<evidence type="ECO:0008006" key="3">
    <source>
        <dbReference type="Google" id="ProtNLM"/>
    </source>
</evidence>
<comment type="caution">
    <text evidence="1">The sequence shown here is derived from an EMBL/GenBank/DDBJ whole genome shotgun (WGS) entry which is preliminary data.</text>
</comment>
<keyword evidence="2" id="KW-1185">Reference proteome</keyword>
<dbReference type="EMBL" id="PYAX01000010">
    <property type="protein sequence ID" value="PSL53171.1"/>
    <property type="molecule type" value="Genomic_DNA"/>
</dbReference>
<dbReference type="OrthoDB" id="3691495at2"/>
<sequence length="116" mass="12640">MEPWHVDETLDSLVLAEGAVAVEIPASWGAEVSTQLRSAGPLGPILAIPGPRLRWLFLARPDPGPEPRHVPPPDVRYWHGPRRIPATASRWVVPPAGALPPVGAVRCAIRTVRRFL</sequence>
<protein>
    <recommendedName>
        <fullName evidence="3">DNA primase/polymerase bifunctional N-terminal domain-containing protein</fullName>
    </recommendedName>
</protein>
<evidence type="ECO:0000313" key="1">
    <source>
        <dbReference type="EMBL" id="PSL53171.1"/>
    </source>
</evidence>
<dbReference type="RefSeq" id="WP_106618486.1">
    <property type="nucleotide sequence ID" value="NZ_PYAX01000010.1"/>
</dbReference>